<dbReference type="HOGENOM" id="CLU_445550_0_0_1"/>
<sequence>MTRQEKVSATSKDEEFHDSPADATEVLDPFPRSFSPWPDLSPSESEYDGGSDPFSEANLSSLDVAKRDVEDIIDHLTRLAVAIRKSGANSRYRKADRLFRPADHQELCDHLTLIILARGTQEGRDNWDFDPGLLTLVQERLIAANLRRRNRFLYAQNHAQNLAFEAPSTQSELTPSLFNTFTALPEGDTARQSKWQESLVIHGRASTEDVNPYQQVMTTTSASAVVSQIEAAPQQAATPYQLAKTNLTSTVTKIVYPRPPRPREGLRYFKCPCCCQTLPEIFRQDTLWKKHLMQDICPYTCILEECANPDTLFVTRNEWMEHFQKDHQRCWECLPCAMPGKPSIVFTSVKDLIDHTQQRHGNTISNDQYSTLLLNSARPAPTGISQCPLCDFTGPADSDPLLDHITEHLHSFSLRSLPWPKDEFTDPGDKRGDYFNYNDYFDDYSEDLSHQVYVFDESDRESDGLASFSSDSSAAGPHIYDEDDVPKALLLPRVVDPHSCIEFGNYGPEVIEGPLIISIDEDDDPIRLQQSTLLFSMSRKLLGYTAETYRTTAYRKSSQAQAAYDEKMAKRKLLSIEAAKEKGITLKGVMSRILGRKSQPAENPPPYTTRDLP</sequence>
<dbReference type="PANTHER" id="PTHR35391:SF7">
    <property type="entry name" value="C2H2-TYPE DOMAIN-CONTAINING PROTEIN"/>
    <property type="match status" value="1"/>
</dbReference>
<feature type="non-terminal residue" evidence="2">
    <location>
        <position position="1"/>
    </location>
</feature>
<feature type="compositionally biased region" description="Basic and acidic residues" evidence="1">
    <location>
        <begin position="1"/>
        <end position="20"/>
    </location>
</feature>
<dbReference type="PANTHER" id="PTHR35391">
    <property type="entry name" value="C2H2-TYPE DOMAIN-CONTAINING PROTEIN-RELATED"/>
    <property type="match status" value="1"/>
</dbReference>
<dbReference type="OrthoDB" id="20872at2759"/>
<accession>A0A0B4F285</accession>
<keyword evidence="3" id="KW-1185">Reference proteome</keyword>
<evidence type="ECO:0000256" key="1">
    <source>
        <dbReference type="SAM" id="MobiDB-lite"/>
    </source>
</evidence>
<feature type="region of interest" description="Disordered" evidence="1">
    <location>
        <begin position="594"/>
        <end position="613"/>
    </location>
</feature>
<proteinExistence type="predicted"/>
<dbReference type="Proteomes" id="UP000031186">
    <property type="component" value="Unassembled WGS sequence"/>
</dbReference>
<dbReference type="EMBL" id="AZNF01000022">
    <property type="protein sequence ID" value="KID59951.1"/>
    <property type="molecule type" value="Genomic_DNA"/>
</dbReference>
<feature type="region of interest" description="Disordered" evidence="1">
    <location>
        <begin position="1"/>
        <end position="54"/>
    </location>
</feature>
<comment type="caution">
    <text evidence="2">The sequence shown here is derived from an EMBL/GenBank/DDBJ whole genome shotgun (WGS) entry which is preliminary data.</text>
</comment>
<reference evidence="2 3" key="1">
    <citation type="journal article" date="2014" name="Proc. Natl. Acad. Sci. U.S.A.">
        <title>Trajectory and genomic determinants of fungal-pathogen speciation and host adaptation.</title>
        <authorList>
            <person name="Hu X."/>
            <person name="Xiao G."/>
            <person name="Zheng P."/>
            <person name="Shang Y."/>
            <person name="Su Y."/>
            <person name="Zhang X."/>
            <person name="Liu X."/>
            <person name="Zhan S."/>
            <person name="St Leger R.J."/>
            <person name="Wang C."/>
        </authorList>
    </citation>
    <scope>NUCLEOTIDE SEQUENCE [LARGE SCALE GENOMIC DNA]</scope>
    <source>
        <strain evidence="2 3">ARSEF 549</strain>
    </source>
</reference>
<dbReference type="AlphaFoldDB" id="A0A0B4F285"/>
<organism evidence="2 3">
    <name type="scientific">Metarhizium anisopliae (strain ARSEF 549)</name>
    <dbReference type="NCBI Taxonomy" id="3151832"/>
    <lineage>
        <taxon>Eukaryota</taxon>
        <taxon>Fungi</taxon>
        <taxon>Dikarya</taxon>
        <taxon>Ascomycota</taxon>
        <taxon>Pezizomycotina</taxon>
        <taxon>Sordariomycetes</taxon>
        <taxon>Hypocreomycetidae</taxon>
        <taxon>Hypocreales</taxon>
        <taxon>Clavicipitaceae</taxon>
        <taxon>Metarhizium</taxon>
    </lineage>
</organism>
<dbReference type="VEuPathDB" id="FungiDB:MAN_10201"/>
<gene>
    <name evidence="2" type="ORF">MAN_10201</name>
</gene>
<protein>
    <submittedName>
        <fullName evidence="2">Uncharacterized protein</fullName>
    </submittedName>
</protein>
<name>A0A0B4F285_METAF</name>
<evidence type="ECO:0000313" key="2">
    <source>
        <dbReference type="EMBL" id="KID59951.1"/>
    </source>
</evidence>
<evidence type="ECO:0000313" key="3">
    <source>
        <dbReference type="Proteomes" id="UP000031186"/>
    </source>
</evidence>